<reference evidence="1" key="1">
    <citation type="submission" date="2019-08" db="EMBL/GenBank/DDBJ databases">
        <title>Genome sequence of Clostridiales bacterium MT110.</title>
        <authorList>
            <person name="Cao J."/>
        </authorList>
    </citation>
    <scope>NUCLEOTIDE SEQUENCE</scope>
    <source>
        <strain evidence="1">MT110</strain>
    </source>
</reference>
<protein>
    <submittedName>
        <fullName evidence="1">Uncharacterized protein</fullName>
    </submittedName>
</protein>
<keyword evidence="2" id="KW-1185">Reference proteome</keyword>
<name>A0ACD1A7P0_9FIRM</name>
<sequence length="171" mass="20040">MKKRKEISRRQFTRATLALILFTCSFALVLEVFNFLNEKNLSEFLISIVVILLAVAFFIIIVITANRKDTNGNEKPLGVIYKSSLSPKELFILLFHKKDCPYCGLKLKRKKGITKMNEGIEKISHTYLYGDVYNKKIFFRCEDCNKNFDINELELRWVVSKQKKFDKRVSK</sequence>
<dbReference type="Proteomes" id="UP000594014">
    <property type="component" value="Chromosome"/>
</dbReference>
<evidence type="ECO:0000313" key="1">
    <source>
        <dbReference type="EMBL" id="QOX62385.1"/>
    </source>
</evidence>
<accession>A0ACD1A7P0</accession>
<proteinExistence type="predicted"/>
<evidence type="ECO:0000313" key="2">
    <source>
        <dbReference type="Proteomes" id="UP000594014"/>
    </source>
</evidence>
<organism evidence="1 2">
    <name type="scientific">Anoxybacterium hadale</name>
    <dbReference type="NCBI Taxonomy" id="3408580"/>
    <lineage>
        <taxon>Bacteria</taxon>
        <taxon>Bacillati</taxon>
        <taxon>Bacillota</taxon>
        <taxon>Clostridia</taxon>
        <taxon>Peptostreptococcales</taxon>
        <taxon>Anaerovoracaceae</taxon>
        <taxon>Anoxybacterium</taxon>
    </lineage>
</organism>
<dbReference type="EMBL" id="CP042469">
    <property type="protein sequence ID" value="QOX62385.1"/>
    <property type="molecule type" value="Genomic_DNA"/>
</dbReference>
<gene>
    <name evidence="1" type="ORF">FRZ06_02925</name>
</gene>